<reference evidence="2 3" key="1">
    <citation type="submission" date="2016-07" db="EMBL/GenBank/DDBJ databases">
        <title>Draft Genome Sequence of Methylophaga muralis Bur 1.</title>
        <authorList>
            <person name="Vasilenko O.V."/>
            <person name="Doronina N.V."/>
            <person name="Shmareva M.N."/>
            <person name="Tarlachkov S.V."/>
            <person name="Mustakhimov I."/>
            <person name="Trotsenko Y.A."/>
        </authorList>
    </citation>
    <scope>NUCLEOTIDE SEQUENCE [LARGE SCALE GENOMIC DNA]</scope>
    <source>
        <strain evidence="2 3">Bur 1</strain>
    </source>
</reference>
<dbReference type="Proteomes" id="UP000094379">
    <property type="component" value="Unassembled WGS sequence"/>
</dbReference>
<protein>
    <submittedName>
        <fullName evidence="2">Green heme protein</fullName>
    </submittedName>
</protein>
<dbReference type="AlphaFoldDB" id="A0A1E3GR24"/>
<dbReference type="InterPro" id="IPR036909">
    <property type="entry name" value="Cyt_c-like_dom_sf"/>
</dbReference>
<proteinExistence type="predicted"/>
<keyword evidence="3" id="KW-1185">Reference proteome</keyword>
<comment type="caution">
    <text evidence="2">The sequence shown here is derived from an EMBL/GenBank/DDBJ whole genome shotgun (WGS) entry which is preliminary data.</text>
</comment>
<gene>
    <name evidence="2" type="ORF">A9E74_01835</name>
</gene>
<sequence length="91" mass="10070">MRYLLAMLFLSVSATSLAQGKQLHDANCMQCHASLTGGQPNSIYSRADRGVKTLDGLEKRVANCAIAADVNWTPAQQKQVVDYLNSQFYKF</sequence>
<dbReference type="GO" id="GO:0020037">
    <property type="term" value="F:heme binding"/>
    <property type="evidence" value="ECO:0007669"/>
    <property type="project" value="InterPro"/>
</dbReference>
<dbReference type="SUPFAM" id="SSF46626">
    <property type="entry name" value="Cytochrome c"/>
    <property type="match status" value="1"/>
</dbReference>
<dbReference type="RefSeq" id="WP_069296270.1">
    <property type="nucleotide sequence ID" value="NZ_MCRI01000019.1"/>
</dbReference>
<feature type="signal peptide" evidence="1">
    <location>
        <begin position="1"/>
        <end position="18"/>
    </location>
</feature>
<dbReference type="GO" id="GO:0009055">
    <property type="term" value="F:electron transfer activity"/>
    <property type="evidence" value="ECO:0007669"/>
    <property type="project" value="InterPro"/>
</dbReference>
<keyword evidence="1" id="KW-0732">Signal</keyword>
<feature type="chain" id="PRO_5009128607" evidence="1">
    <location>
        <begin position="19"/>
        <end position="91"/>
    </location>
</feature>
<organism evidence="2 3">
    <name type="scientific">Methylophaga muralis</name>
    <dbReference type="NCBI Taxonomy" id="291169"/>
    <lineage>
        <taxon>Bacteria</taxon>
        <taxon>Pseudomonadati</taxon>
        <taxon>Pseudomonadota</taxon>
        <taxon>Gammaproteobacteria</taxon>
        <taxon>Thiotrichales</taxon>
        <taxon>Piscirickettsiaceae</taxon>
        <taxon>Methylophaga</taxon>
    </lineage>
</organism>
<evidence type="ECO:0000313" key="2">
    <source>
        <dbReference type="EMBL" id="ODN66467.1"/>
    </source>
</evidence>
<dbReference type="Gene3D" id="1.10.760.10">
    <property type="entry name" value="Cytochrome c-like domain"/>
    <property type="match status" value="1"/>
</dbReference>
<dbReference type="EMBL" id="MCRI01000019">
    <property type="protein sequence ID" value="ODN66467.1"/>
    <property type="molecule type" value="Genomic_DNA"/>
</dbReference>
<evidence type="ECO:0000256" key="1">
    <source>
        <dbReference type="SAM" id="SignalP"/>
    </source>
</evidence>
<dbReference type="STRING" id="291169.A9E74_01835"/>
<accession>A0A1E3GR24</accession>
<name>A0A1E3GR24_9GAMM</name>
<evidence type="ECO:0000313" key="3">
    <source>
        <dbReference type="Proteomes" id="UP000094379"/>
    </source>
</evidence>